<accession>A0A843V3B1</accession>
<keyword evidence="2" id="KW-1185">Reference proteome</keyword>
<name>A0A843V3B1_COLES</name>
<protein>
    <submittedName>
        <fullName evidence="1">Uncharacterized protein</fullName>
    </submittedName>
</protein>
<dbReference type="Proteomes" id="UP000652761">
    <property type="component" value="Unassembled WGS sequence"/>
</dbReference>
<evidence type="ECO:0000313" key="1">
    <source>
        <dbReference type="EMBL" id="MQL89646.1"/>
    </source>
</evidence>
<proteinExistence type="predicted"/>
<sequence>MIADAWDHDLFVEYRFLLICDDVFEIGSSMTATSDPREFGLTFVPGASLSDLIQSFDLIFVPRGQSPLSPPSAIPPLPHPHHPPPSLCKRFAPTLLDIAALGETACSANAFQAASEAAFSCIGTPLIDTDCHHLPSFPHSFYARATNTMLEATVPPSPLFQPPLHPYISFYH</sequence>
<dbReference type="AlphaFoldDB" id="A0A843V3B1"/>
<comment type="caution">
    <text evidence="1">The sequence shown here is derived from an EMBL/GenBank/DDBJ whole genome shotgun (WGS) entry which is preliminary data.</text>
</comment>
<reference evidence="1" key="1">
    <citation type="submission" date="2017-07" db="EMBL/GenBank/DDBJ databases">
        <title>Taro Niue Genome Assembly and Annotation.</title>
        <authorList>
            <person name="Atibalentja N."/>
            <person name="Keating K."/>
            <person name="Fields C.J."/>
        </authorList>
    </citation>
    <scope>NUCLEOTIDE SEQUENCE</scope>
    <source>
        <strain evidence="1">Niue_2</strain>
        <tissue evidence="1">Leaf</tissue>
    </source>
</reference>
<evidence type="ECO:0000313" key="2">
    <source>
        <dbReference type="Proteomes" id="UP000652761"/>
    </source>
</evidence>
<feature type="non-terminal residue" evidence="1">
    <location>
        <position position="1"/>
    </location>
</feature>
<dbReference type="EMBL" id="NMUH01001166">
    <property type="protein sequence ID" value="MQL89646.1"/>
    <property type="molecule type" value="Genomic_DNA"/>
</dbReference>
<gene>
    <name evidence="1" type="ORF">Taro_022226</name>
</gene>
<organism evidence="1 2">
    <name type="scientific">Colocasia esculenta</name>
    <name type="common">Wild taro</name>
    <name type="synonym">Arum esculentum</name>
    <dbReference type="NCBI Taxonomy" id="4460"/>
    <lineage>
        <taxon>Eukaryota</taxon>
        <taxon>Viridiplantae</taxon>
        <taxon>Streptophyta</taxon>
        <taxon>Embryophyta</taxon>
        <taxon>Tracheophyta</taxon>
        <taxon>Spermatophyta</taxon>
        <taxon>Magnoliopsida</taxon>
        <taxon>Liliopsida</taxon>
        <taxon>Araceae</taxon>
        <taxon>Aroideae</taxon>
        <taxon>Colocasieae</taxon>
        <taxon>Colocasia</taxon>
    </lineage>
</organism>